<evidence type="ECO:0000256" key="4">
    <source>
        <dbReference type="ARBA" id="ARBA00035178"/>
    </source>
</evidence>
<protein>
    <recommendedName>
        <fullName evidence="4 5">Large ribosomal subunit protein bL32</fullName>
    </recommendedName>
</protein>
<dbReference type="NCBIfam" id="TIGR01031">
    <property type="entry name" value="rpmF_bact"/>
    <property type="match status" value="1"/>
</dbReference>
<dbReference type="SUPFAM" id="SSF57829">
    <property type="entry name" value="Zn-binding ribosomal proteins"/>
    <property type="match status" value="1"/>
</dbReference>
<dbReference type="PANTHER" id="PTHR35534:SF1">
    <property type="entry name" value="LARGE RIBOSOMAL SUBUNIT PROTEIN BL32"/>
    <property type="match status" value="1"/>
</dbReference>
<dbReference type="GO" id="GO:0006412">
    <property type="term" value="P:translation"/>
    <property type="evidence" value="ECO:0007669"/>
    <property type="project" value="UniProtKB-UniRule"/>
</dbReference>
<organism evidence="7 8">
    <name type="scientific">Candidatus Berkelbacteria bacterium RBG_13_40_8</name>
    <dbReference type="NCBI Taxonomy" id="1797467"/>
    <lineage>
        <taxon>Bacteria</taxon>
        <taxon>Candidatus Berkelbacteria</taxon>
    </lineage>
</organism>
<evidence type="ECO:0000256" key="2">
    <source>
        <dbReference type="ARBA" id="ARBA00022980"/>
    </source>
</evidence>
<sequence>MAEPKKRHTSTRSGNRRSHLAKKTKSLSICPKCKETTFSHRVCPNCGYYKGKDVLKLEEKTKAKEERRKEREKANEDSTNSK</sequence>
<name>A0A1F5DQB0_9BACT</name>
<dbReference type="InterPro" id="IPR044957">
    <property type="entry name" value="Ribosomal_bL32_bact"/>
</dbReference>
<gene>
    <name evidence="5" type="primary">rpmF</name>
    <name evidence="7" type="ORF">A2V71_00605</name>
</gene>
<evidence type="ECO:0000313" key="8">
    <source>
        <dbReference type="Proteomes" id="UP000178764"/>
    </source>
</evidence>
<dbReference type="PANTHER" id="PTHR35534">
    <property type="entry name" value="50S RIBOSOMAL PROTEIN L32"/>
    <property type="match status" value="1"/>
</dbReference>
<evidence type="ECO:0000256" key="5">
    <source>
        <dbReference type="HAMAP-Rule" id="MF_00340"/>
    </source>
</evidence>
<evidence type="ECO:0000256" key="3">
    <source>
        <dbReference type="ARBA" id="ARBA00023274"/>
    </source>
</evidence>
<dbReference type="EMBL" id="MEZT01000003">
    <property type="protein sequence ID" value="OGD57312.1"/>
    <property type="molecule type" value="Genomic_DNA"/>
</dbReference>
<comment type="caution">
    <text evidence="7">The sequence shown here is derived from an EMBL/GenBank/DDBJ whole genome shotgun (WGS) entry which is preliminary data.</text>
</comment>
<keyword evidence="2 5" id="KW-0689">Ribosomal protein</keyword>
<evidence type="ECO:0000313" key="7">
    <source>
        <dbReference type="EMBL" id="OGD57312.1"/>
    </source>
</evidence>
<proteinExistence type="inferred from homology"/>
<feature type="compositionally biased region" description="Basic residues" evidence="6">
    <location>
        <begin position="1"/>
        <end position="25"/>
    </location>
</feature>
<dbReference type="Proteomes" id="UP000178764">
    <property type="component" value="Unassembled WGS sequence"/>
</dbReference>
<feature type="region of interest" description="Disordered" evidence="6">
    <location>
        <begin position="1"/>
        <end position="26"/>
    </location>
</feature>
<reference evidence="7 8" key="1">
    <citation type="journal article" date="2016" name="Nat. Commun.">
        <title>Thousands of microbial genomes shed light on interconnected biogeochemical processes in an aquifer system.</title>
        <authorList>
            <person name="Anantharaman K."/>
            <person name="Brown C.T."/>
            <person name="Hug L.A."/>
            <person name="Sharon I."/>
            <person name="Castelle C.J."/>
            <person name="Probst A.J."/>
            <person name="Thomas B.C."/>
            <person name="Singh A."/>
            <person name="Wilkins M.J."/>
            <person name="Karaoz U."/>
            <person name="Brodie E.L."/>
            <person name="Williams K.H."/>
            <person name="Hubbard S.S."/>
            <person name="Banfield J.F."/>
        </authorList>
    </citation>
    <scope>NUCLEOTIDE SEQUENCE [LARGE SCALE GENOMIC DNA]</scope>
</reference>
<keyword evidence="3 5" id="KW-0687">Ribonucleoprotein</keyword>
<evidence type="ECO:0000256" key="1">
    <source>
        <dbReference type="ARBA" id="ARBA00008560"/>
    </source>
</evidence>
<evidence type="ECO:0000256" key="6">
    <source>
        <dbReference type="SAM" id="MobiDB-lite"/>
    </source>
</evidence>
<dbReference type="GO" id="GO:0015934">
    <property type="term" value="C:large ribosomal subunit"/>
    <property type="evidence" value="ECO:0007669"/>
    <property type="project" value="InterPro"/>
</dbReference>
<dbReference type="Pfam" id="PF01783">
    <property type="entry name" value="Ribosomal_L32p"/>
    <property type="match status" value="1"/>
</dbReference>
<dbReference type="InterPro" id="IPR002677">
    <property type="entry name" value="Ribosomal_bL32"/>
</dbReference>
<accession>A0A1F5DQB0</accession>
<comment type="similarity">
    <text evidence="1 5">Belongs to the bacterial ribosomal protein bL32 family.</text>
</comment>
<dbReference type="GO" id="GO:0003735">
    <property type="term" value="F:structural constituent of ribosome"/>
    <property type="evidence" value="ECO:0007669"/>
    <property type="project" value="InterPro"/>
</dbReference>
<feature type="compositionally biased region" description="Basic and acidic residues" evidence="6">
    <location>
        <begin position="60"/>
        <end position="76"/>
    </location>
</feature>
<feature type="region of interest" description="Disordered" evidence="6">
    <location>
        <begin position="60"/>
        <end position="82"/>
    </location>
</feature>
<dbReference type="InterPro" id="IPR011332">
    <property type="entry name" value="Ribosomal_zn-bd"/>
</dbReference>
<dbReference type="HAMAP" id="MF_00340">
    <property type="entry name" value="Ribosomal_bL32"/>
    <property type="match status" value="1"/>
</dbReference>
<dbReference type="AlphaFoldDB" id="A0A1F5DQB0"/>